<evidence type="ECO:0000313" key="9">
    <source>
        <dbReference type="Proteomes" id="UP001313282"/>
    </source>
</evidence>
<dbReference type="GO" id="GO:0051170">
    <property type="term" value="P:import into nucleus"/>
    <property type="evidence" value="ECO:0007669"/>
    <property type="project" value="TreeGrafter"/>
</dbReference>
<comment type="similarity">
    <text evidence="2">Belongs to the FMP52 family.</text>
</comment>
<keyword evidence="5" id="KW-0496">Mitochondrion</keyword>
<dbReference type="GO" id="GO:0005741">
    <property type="term" value="C:mitochondrial outer membrane"/>
    <property type="evidence" value="ECO:0007669"/>
    <property type="project" value="UniProtKB-SubCell"/>
</dbReference>
<comment type="subcellular location">
    <subcellularLocation>
        <location evidence="1">Mitochondrion outer membrane</location>
        <topology evidence="1">Peripheral membrane protein</topology>
    </subcellularLocation>
</comment>
<feature type="domain" description="NAD(P)-binding" evidence="7">
    <location>
        <begin position="9"/>
        <end position="165"/>
    </location>
</feature>
<dbReference type="FunFam" id="3.40.50.720:FF:000366">
    <property type="entry name" value="Protein FMP52, mitochondrial"/>
    <property type="match status" value="1"/>
</dbReference>
<name>A0AAN8MV98_9PEZI</name>
<sequence length="237" mass="25264">MTSTFALLGATGLVGSNILKYLIQSPTPSTIVTLTRRNHDEATISSAAAANHTLTAKIEKDTAQWATIFGEACKMSPPPIAFTAMGTTRAAAGGFDKQYALEHDVNVAVAKAAKEAGVKTFVLISSSWANKDSNVGYTKMKGEIEQHIQEFEFEKFIIVRPGLLLGPRNDSRLAEGLLQVIAKGLRSVSGGALSDSWAQGGDVVARAAVRAALDENIKGTKILYQNDIVELGKTEGW</sequence>
<accession>A0AAN8MV98</accession>
<gene>
    <name evidence="8" type="primary">FMP52</name>
    <name evidence="8" type="ORF">TWF718_004439</name>
</gene>
<dbReference type="SUPFAM" id="SSF51735">
    <property type="entry name" value="NAD(P)-binding Rossmann-fold domains"/>
    <property type="match status" value="1"/>
</dbReference>
<evidence type="ECO:0000256" key="4">
    <source>
        <dbReference type="ARBA" id="ARBA00022946"/>
    </source>
</evidence>
<comment type="caution">
    <text evidence="8">The sequence shown here is derived from an EMBL/GenBank/DDBJ whole genome shotgun (WGS) entry which is preliminary data.</text>
</comment>
<dbReference type="PANTHER" id="PTHR14097">
    <property type="entry name" value="OXIDOREDUCTASE HTATIP2"/>
    <property type="match status" value="1"/>
</dbReference>
<dbReference type="AlphaFoldDB" id="A0AAN8MV98"/>
<keyword evidence="6" id="KW-0472">Membrane</keyword>
<keyword evidence="4" id="KW-0809">Transit peptide</keyword>
<dbReference type="InterPro" id="IPR036291">
    <property type="entry name" value="NAD(P)-bd_dom_sf"/>
</dbReference>
<evidence type="ECO:0000313" key="8">
    <source>
        <dbReference type="EMBL" id="KAK6351274.1"/>
    </source>
</evidence>
<dbReference type="InterPro" id="IPR016040">
    <property type="entry name" value="NAD(P)-bd_dom"/>
</dbReference>
<evidence type="ECO:0000259" key="7">
    <source>
        <dbReference type="Pfam" id="PF13460"/>
    </source>
</evidence>
<proteinExistence type="inferred from homology"/>
<reference evidence="8 9" key="1">
    <citation type="submission" date="2019-10" db="EMBL/GenBank/DDBJ databases">
        <authorList>
            <person name="Palmer J.M."/>
        </authorList>
    </citation>
    <scope>NUCLEOTIDE SEQUENCE [LARGE SCALE GENOMIC DNA]</scope>
    <source>
        <strain evidence="8 9">TWF718</strain>
    </source>
</reference>
<dbReference type="Gene3D" id="3.40.50.720">
    <property type="entry name" value="NAD(P)-binding Rossmann-like Domain"/>
    <property type="match status" value="1"/>
</dbReference>
<protein>
    <submittedName>
        <fullName evidence="8">Protein fmp52, mitochondrial</fullName>
    </submittedName>
</protein>
<evidence type="ECO:0000256" key="5">
    <source>
        <dbReference type="ARBA" id="ARBA00023128"/>
    </source>
</evidence>
<keyword evidence="9" id="KW-1185">Reference proteome</keyword>
<evidence type="ECO:0000256" key="3">
    <source>
        <dbReference type="ARBA" id="ARBA00022787"/>
    </source>
</evidence>
<organism evidence="8 9">
    <name type="scientific">Orbilia javanica</name>
    <dbReference type="NCBI Taxonomy" id="47235"/>
    <lineage>
        <taxon>Eukaryota</taxon>
        <taxon>Fungi</taxon>
        <taxon>Dikarya</taxon>
        <taxon>Ascomycota</taxon>
        <taxon>Pezizomycotina</taxon>
        <taxon>Orbiliomycetes</taxon>
        <taxon>Orbiliales</taxon>
        <taxon>Orbiliaceae</taxon>
        <taxon>Orbilia</taxon>
    </lineage>
</organism>
<keyword evidence="3" id="KW-1000">Mitochondrion outer membrane</keyword>
<dbReference type="Pfam" id="PF13460">
    <property type="entry name" value="NAD_binding_10"/>
    <property type="match status" value="1"/>
</dbReference>
<evidence type="ECO:0000256" key="1">
    <source>
        <dbReference type="ARBA" id="ARBA00004450"/>
    </source>
</evidence>
<evidence type="ECO:0000256" key="2">
    <source>
        <dbReference type="ARBA" id="ARBA00006617"/>
    </source>
</evidence>
<dbReference type="EMBL" id="JAVHNR010000002">
    <property type="protein sequence ID" value="KAK6351274.1"/>
    <property type="molecule type" value="Genomic_DNA"/>
</dbReference>
<dbReference type="Proteomes" id="UP001313282">
    <property type="component" value="Unassembled WGS sequence"/>
</dbReference>
<evidence type="ECO:0000256" key="6">
    <source>
        <dbReference type="ARBA" id="ARBA00023136"/>
    </source>
</evidence>
<dbReference type="PANTHER" id="PTHR14097:SF7">
    <property type="entry name" value="OXIDOREDUCTASE HTATIP2"/>
    <property type="match status" value="1"/>
</dbReference>